<sequence>MDITITNTKKKGHDPRTGRSIIESDAPLVPANPLDPTGTPPPVDSIIPGFTNVFRTRGNPATNAQGPWEDVHGRKIGLVDPSGGVCCRVVDFPAVPTPETVDEVNIMHRTQSVDFGVVLSGEIALVLDDGSRTVLRQGDVCVQRGTNH</sequence>
<protein>
    <recommendedName>
        <fullName evidence="4">Cupin 2 conserved barrel domain-containing protein</fullName>
    </recommendedName>
</protein>
<reference evidence="2 3" key="1">
    <citation type="submission" date="2015-01" db="EMBL/GenBank/DDBJ databases">
        <title>The Genome Sequence of Fonsecaea multimorphosa CBS 102226.</title>
        <authorList>
            <consortium name="The Broad Institute Genomics Platform"/>
            <person name="Cuomo C."/>
            <person name="de Hoog S."/>
            <person name="Gorbushina A."/>
            <person name="Stielow B."/>
            <person name="Teixiera M."/>
            <person name="Abouelleil A."/>
            <person name="Chapman S.B."/>
            <person name="Priest M."/>
            <person name="Young S.K."/>
            <person name="Wortman J."/>
            <person name="Nusbaum C."/>
            <person name="Birren B."/>
        </authorList>
    </citation>
    <scope>NUCLEOTIDE SEQUENCE [LARGE SCALE GENOMIC DNA]</scope>
    <source>
        <strain evidence="2 3">CBS 102226</strain>
    </source>
</reference>
<dbReference type="OrthoDB" id="5840532at2759"/>
<dbReference type="STRING" id="1442371.A0A0D2GSS9"/>
<dbReference type="InterPro" id="IPR047142">
    <property type="entry name" value="OryJ/VirC-like"/>
</dbReference>
<dbReference type="GeneID" id="27717591"/>
<dbReference type="PANTHER" id="PTHR36156:SF2">
    <property type="entry name" value="CUPIN TYPE-2 DOMAIN-CONTAINING PROTEIN"/>
    <property type="match status" value="1"/>
</dbReference>
<evidence type="ECO:0000313" key="2">
    <source>
        <dbReference type="EMBL" id="KIX92525.1"/>
    </source>
</evidence>
<organism evidence="2 3">
    <name type="scientific">Fonsecaea multimorphosa CBS 102226</name>
    <dbReference type="NCBI Taxonomy" id="1442371"/>
    <lineage>
        <taxon>Eukaryota</taxon>
        <taxon>Fungi</taxon>
        <taxon>Dikarya</taxon>
        <taxon>Ascomycota</taxon>
        <taxon>Pezizomycotina</taxon>
        <taxon>Eurotiomycetes</taxon>
        <taxon>Chaetothyriomycetidae</taxon>
        <taxon>Chaetothyriales</taxon>
        <taxon>Herpotrichiellaceae</taxon>
        <taxon>Fonsecaea</taxon>
    </lineage>
</organism>
<dbReference type="CDD" id="cd02231">
    <property type="entry name" value="cupin_BLL6423-like"/>
    <property type="match status" value="1"/>
</dbReference>
<evidence type="ECO:0000256" key="1">
    <source>
        <dbReference type="SAM" id="MobiDB-lite"/>
    </source>
</evidence>
<dbReference type="RefSeq" id="XP_016626648.1">
    <property type="nucleotide sequence ID" value="XM_016782333.1"/>
</dbReference>
<proteinExistence type="predicted"/>
<dbReference type="Gene3D" id="2.60.120.10">
    <property type="entry name" value="Jelly Rolls"/>
    <property type="match status" value="1"/>
</dbReference>
<evidence type="ECO:0008006" key="4">
    <source>
        <dbReference type="Google" id="ProtNLM"/>
    </source>
</evidence>
<evidence type="ECO:0000313" key="3">
    <source>
        <dbReference type="Proteomes" id="UP000053411"/>
    </source>
</evidence>
<dbReference type="InterPro" id="IPR014710">
    <property type="entry name" value="RmlC-like_jellyroll"/>
</dbReference>
<dbReference type="EMBL" id="KN848104">
    <property type="protein sequence ID" value="KIX92525.1"/>
    <property type="molecule type" value="Genomic_DNA"/>
</dbReference>
<dbReference type="AlphaFoldDB" id="A0A0D2GSS9"/>
<dbReference type="InterPro" id="IPR011051">
    <property type="entry name" value="RmlC_Cupin_sf"/>
</dbReference>
<dbReference type="VEuPathDB" id="FungiDB:Z520_11845"/>
<name>A0A0D2GSS9_9EURO</name>
<feature type="non-terminal residue" evidence="2">
    <location>
        <position position="148"/>
    </location>
</feature>
<dbReference type="Proteomes" id="UP000053411">
    <property type="component" value="Unassembled WGS sequence"/>
</dbReference>
<feature type="region of interest" description="Disordered" evidence="1">
    <location>
        <begin position="1"/>
        <end position="46"/>
    </location>
</feature>
<dbReference type="SUPFAM" id="SSF51182">
    <property type="entry name" value="RmlC-like cupins"/>
    <property type="match status" value="1"/>
</dbReference>
<dbReference type="PANTHER" id="PTHR36156">
    <property type="entry name" value="SLR2101 PROTEIN"/>
    <property type="match status" value="1"/>
</dbReference>
<keyword evidence="3" id="KW-1185">Reference proteome</keyword>
<gene>
    <name evidence="2" type="ORF">Z520_11845</name>
</gene>
<accession>A0A0D2GSS9</accession>